<dbReference type="Proteomes" id="UP000000390">
    <property type="component" value="Plasmid 3"/>
</dbReference>
<feature type="coiled-coil region" evidence="1">
    <location>
        <begin position="74"/>
        <end position="126"/>
    </location>
</feature>
<keyword evidence="2" id="KW-0614">Plasmid</keyword>
<evidence type="ECO:0000313" key="3">
    <source>
        <dbReference type="Proteomes" id="UP000000390"/>
    </source>
</evidence>
<gene>
    <name evidence="2" type="ordered locus">HacjB3_19228</name>
</gene>
<geneLocation type="plasmid" evidence="2 3">
    <name>3</name>
</geneLocation>
<accession>D8JD30</accession>
<dbReference type="HOGENOM" id="CLU_1954592_0_0_2"/>
<dbReference type="PATRIC" id="fig|795797.18.peg.3719"/>
<evidence type="ECO:0000256" key="1">
    <source>
        <dbReference type="SAM" id="Coils"/>
    </source>
</evidence>
<reference evidence="2 3" key="1">
    <citation type="journal article" date="2010" name="J. Bacteriol.">
        <title>Complete genome sequence of Halalkalicoccus jeotgali B3(T), an extremely halophilic archaeon.</title>
        <authorList>
            <person name="Roh S.W."/>
            <person name="Nam Y.D."/>
            <person name="Nam S.H."/>
            <person name="Choi S.H."/>
            <person name="Park H.S."/>
            <person name="Bae J.W."/>
        </authorList>
    </citation>
    <scope>NUCLEOTIDE SEQUENCE [LARGE SCALE GENOMIC DNA]</scope>
    <source>
        <strain evidence="3">DSM 18796 / CECT 7217 / JCM 14584 / KCTC 4019 / B3</strain>
        <plasmid evidence="3">3</plasmid>
    </source>
</reference>
<dbReference type="Gene3D" id="1.20.5.170">
    <property type="match status" value="1"/>
</dbReference>
<proteinExistence type="predicted"/>
<protein>
    <submittedName>
        <fullName evidence="2">Uncharacterized protein</fullName>
    </submittedName>
</protein>
<sequence length="128" mass="15100">MFRHGELKSREVGELTQFSRGSKNHQLGVLLDRELIEIIGWDEDAGRDGERILGLTDTGRDLVEQHLTEKGERPDEYRLRVERLEDDVDELETENEQLKDELESLRQDHEELYEKHRGLVDTLENELF</sequence>
<keyword evidence="1" id="KW-0175">Coiled coil</keyword>
<organism evidence="2 3">
    <name type="scientific">Halalkalicoccus jeotgali (strain DSM 18796 / CECT 7217 / JCM 14584 / KCTC 4019 / B3)</name>
    <dbReference type="NCBI Taxonomy" id="795797"/>
    <lineage>
        <taxon>Archaea</taxon>
        <taxon>Methanobacteriati</taxon>
        <taxon>Methanobacteriota</taxon>
        <taxon>Stenosarchaea group</taxon>
        <taxon>Halobacteria</taxon>
        <taxon>Halobacteriales</taxon>
        <taxon>Halococcaceae</taxon>
        <taxon>Halalkalicoccus</taxon>
    </lineage>
</organism>
<dbReference type="AlphaFoldDB" id="D8JD30"/>
<evidence type="ECO:0000313" key="2">
    <source>
        <dbReference type="EMBL" id="ADJ17183.1"/>
    </source>
</evidence>
<dbReference type="EMBL" id="CP002065">
    <property type="protein sequence ID" value="ADJ17183.1"/>
    <property type="molecule type" value="Genomic_DNA"/>
</dbReference>
<dbReference type="eggNOG" id="arCOG03730">
    <property type="taxonomic scope" value="Archaea"/>
</dbReference>
<dbReference type="KEGG" id="hje:HacjB3_19228"/>
<name>D8JD30_HALJB</name>